<dbReference type="CDD" id="cd10787">
    <property type="entry name" value="LamB_YcsF_like"/>
    <property type="match status" value="1"/>
</dbReference>
<dbReference type="NCBIfam" id="NF003814">
    <property type="entry name" value="PRK05406.1-3"/>
    <property type="match status" value="1"/>
</dbReference>
<protein>
    <submittedName>
        <fullName evidence="1">5-oxoprolinase subunit PxpA</fullName>
        <ecNumber evidence="1">3.5.2.9</ecNumber>
    </submittedName>
</protein>
<dbReference type="GO" id="GO:0017168">
    <property type="term" value="F:5-oxoprolinase (ATP-hydrolyzing) activity"/>
    <property type="evidence" value="ECO:0007669"/>
    <property type="project" value="UniProtKB-EC"/>
</dbReference>
<accession>A0ABZ1CBN0</accession>
<dbReference type="RefSeq" id="WP_225919420.1">
    <property type="nucleotide sequence ID" value="NZ_CP139781.1"/>
</dbReference>
<reference evidence="1 2" key="1">
    <citation type="submission" date="2023-12" db="EMBL/GenBank/DDBJ databases">
        <title>Description of an unclassified Opitutus bacterium of Verrucomicrobiota.</title>
        <authorList>
            <person name="Zhang D.-F."/>
        </authorList>
    </citation>
    <scope>NUCLEOTIDE SEQUENCE [LARGE SCALE GENOMIC DNA]</scope>
    <source>
        <strain evidence="1 2">WL0086</strain>
    </source>
</reference>
<dbReference type="PANTHER" id="PTHR30292:SF0">
    <property type="entry name" value="5-OXOPROLINASE SUBUNIT A"/>
    <property type="match status" value="1"/>
</dbReference>
<dbReference type="Pfam" id="PF03746">
    <property type="entry name" value="LamB_YcsF"/>
    <property type="match status" value="1"/>
</dbReference>
<organism evidence="1 2">
    <name type="scientific">Actomonas aquatica</name>
    <dbReference type="NCBI Taxonomy" id="2866162"/>
    <lineage>
        <taxon>Bacteria</taxon>
        <taxon>Pseudomonadati</taxon>
        <taxon>Verrucomicrobiota</taxon>
        <taxon>Opitutia</taxon>
        <taxon>Opitutales</taxon>
        <taxon>Opitutaceae</taxon>
        <taxon>Actomonas</taxon>
    </lineage>
</organism>
<dbReference type="InterPro" id="IPR005501">
    <property type="entry name" value="LamB/YcsF/PxpA-like"/>
</dbReference>
<keyword evidence="2" id="KW-1185">Reference proteome</keyword>
<dbReference type="InterPro" id="IPR011330">
    <property type="entry name" value="Glyco_hydro/deAcase_b/a-brl"/>
</dbReference>
<name>A0ABZ1CBN0_9BACT</name>
<sequence>MKVRTVDLNCDVGEGAGVEPELLPWVSSANVACGAHAGDDAIMADTMALARKLGVVAGAHPGFADREYFGRRELAMSAEEIGALVSGQLKALAAYGKFHYVKPHGALYNMAARDRVVADAVAQAVAAYDSTLALLGLAGGELLAAGEAAGLRVVSEVFADRGYDDDGRLLPRDAPGALIEDPAEVERRVWTMVAEGRVLSSGGQWVEIRAESVCVHGDGPHAVAFARRLREALDGGDLLVRSFVETGEEGA</sequence>
<dbReference type="NCBIfam" id="NF003816">
    <property type="entry name" value="PRK05406.1-5"/>
    <property type="match status" value="1"/>
</dbReference>
<dbReference type="Proteomes" id="UP000738431">
    <property type="component" value="Chromosome"/>
</dbReference>
<dbReference type="PANTHER" id="PTHR30292">
    <property type="entry name" value="UNCHARACTERIZED PROTEIN YBGL-RELATED"/>
    <property type="match status" value="1"/>
</dbReference>
<evidence type="ECO:0000313" key="2">
    <source>
        <dbReference type="Proteomes" id="UP000738431"/>
    </source>
</evidence>
<evidence type="ECO:0000313" key="1">
    <source>
        <dbReference type="EMBL" id="WRQ89082.1"/>
    </source>
</evidence>
<dbReference type="EMBL" id="CP139781">
    <property type="protein sequence ID" value="WRQ89082.1"/>
    <property type="molecule type" value="Genomic_DNA"/>
</dbReference>
<dbReference type="SUPFAM" id="SSF88713">
    <property type="entry name" value="Glycoside hydrolase/deacetylase"/>
    <property type="match status" value="1"/>
</dbReference>
<dbReference type="Gene3D" id="3.20.20.370">
    <property type="entry name" value="Glycoside hydrolase/deacetylase"/>
    <property type="match status" value="1"/>
</dbReference>
<dbReference type="EC" id="3.5.2.9" evidence="1"/>
<gene>
    <name evidence="1" type="ORF">K1X11_006655</name>
</gene>
<keyword evidence="1" id="KW-0378">Hydrolase</keyword>
<proteinExistence type="predicted"/>